<dbReference type="CDD" id="cd04647">
    <property type="entry name" value="LbH_MAT_like"/>
    <property type="match status" value="1"/>
</dbReference>
<keyword evidence="2 3" id="KW-0808">Transferase</keyword>
<reference evidence="3 4" key="1">
    <citation type="submission" date="2020-06" db="EMBL/GenBank/DDBJ databases">
        <authorList>
            <person name="Criscuolo A."/>
        </authorList>
    </citation>
    <scope>NUCLEOTIDE SEQUENCE [LARGE SCALE GENOMIC DNA]</scope>
    <source>
        <strain evidence="4">CIP 111411</strain>
    </source>
</reference>
<dbReference type="Proteomes" id="UP000530060">
    <property type="component" value="Unassembled WGS sequence"/>
</dbReference>
<organism evidence="3 4">
    <name type="scientific">Flavobacterium salmonis</name>
    <dbReference type="NCBI Taxonomy" id="2654844"/>
    <lineage>
        <taxon>Bacteria</taxon>
        <taxon>Pseudomonadati</taxon>
        <taxon>Bacteroidota</taxon>
        <taxon>Flavobacteriia</taxon>
        <taxon>Flavobacteriales</taxon>
        <taxon>Flavobacteriaceae</taxon>
        <taxon>Flavobacterium</taxon>
    </lineage>
</organism>
<evidence type="ECO:0000256" key="1">
    <source>
        <dbReference type="ARBA" id="ARBA00007274"/>
    </source>
</evidence>
<dbReference type="GO" id="GO:0008374">
    <property type="term" value="F:O-acyltransferase activity"/>
    <property type="evidence" value="ECO:0007669"/>
    <property type="project" value="TreeGrafter"/>
</dbReference>
<dbReference type="Gene3D" id="2.160.10.10">
    <property type="entry name" value="Hexapeptide repeat proteins"/>
    <property type="match status" value="1"/>
</dbReference>
<keyword evidence="3" id="KW-0012">Acyltransferase</keyword>
<dbReference type="Pfam" id="PF00132">
    <property type="entry name" value="Hexapep"/>
    <property type="match status" value="1"/>
</dbReference>
<dbReference type="InterPro" id="IPR011004">
    <property type="entry name" value="Trimer_LpxA-like_sf"/>
</dbReference>
<keyword evidence="4" id="KW-1185">Reference proteome</keyword>
<protein>
    <submittedName>
        <fullName evidence="3">2,3,4,5-tetrahydropyridine-2,6-dicarboxylate N-acetyltransferase</fullName>
        <ecNumber evidence="3">2.3.1.89</ecNumber>
    </submittedName>
</protein>
<proteinExistence type="inferred from homology"/>
<dbReference type="InterPro" id="IPR001451">
    <property type="entry name" value="Hexapep"/>
</dbReference>
<gene>
    <name evidence="3" type="primary">dapH_1</name>
    <name evidence="3" type="ORF">FLAT13_03375</name>
</gene>
<evidence type="ECO:0000256" key="2">
    <source>
        <dbReference type="ARBA" id="ARBA00022679"/>
    </source>
</evidence>
<dbReference type="PANTHER" id="PTHR23416">
    <property type="entry name" value="SIALIC ACID SYNTHASE-RELATED"/>
    <property type="match status" value="1"/>
</dbReference>
<dbReference type="GO" id="GO:0005829">
    <property type="term" value="C:cytosol"/>
    <property type="evidence" value="ECO:0007669"/>
    <property type="project" value="TreeGrafter"/>
</dbReference>
<name>A0A6V6Z496_9FLAO</name>
<sequence>MIKRLFLKLTFHILKTFLKPLDGRMPRFYMMGYNFILKMVGVKMNGLPRYISTQVRFDDFNKIYLSERVVISEKVILLTHDYSLTTGLIALNKKPDTDLAFKKEIHIGRNVFIGMGAIIMPGTIIHDNVVIGAGSVVRGTIDSDAVVIGNPAQIIGKLTEKALRWEQHMESSLIKKDRI</sequence>
<comment type="similarity">
    <text evidence="1">Belongs to the transferase hexapeptide repeat family.</text>
</comment>
<dbReference type="SUPFAM" id="SSF51161">
    <property type="entry name" value="Trimeric LpxA-like enzymes"/>
    <property type="match status" value="1"/>
</dbReference>
<dbReference type="RefSeq" id="WP_180909688.1">
    <property type="nucleotide sequence ID" value="NZ_CAIJDP010000079.1"/>
</dbReference>
<dbReference type="EC" id="2.3.1.89" evidence="3"/>
<evidence type="ECO:0000313" key="4">
    <source>
        <dbReference type="Proteomes" id="UP000530060"/>
    </source>
</evidence>
<dbReference type="EMBL" id="CAIJDP010000079">
    <property type="protein sequence ID" value="CAD0006600.1"/>
    <property type="molecule type" value="Genomic_DNA"/>
</dbReference>
<comment type="caution">
    <text evidence="3">The sequence shown here is derived from an EMBL/GenBank/DDBJ whole genome shotgun (WGS) entry which is preliminary data.</text>
</comment>
<dbReference type="InterPro" id="IPR051159">
    <property type="entry name" value="Hexapeptide_acetyltransf"/>
</dbReference>
<dbReference type="GO" id="GO:0047200">
    <property type="term" value="F:tetrahydrodipicolinate N-acetyltransferase activity"/>
    <property type="evidence" value="ECO:0007669"/>
    <property type="project" value="UniProtKB-EC"/>
</dbReference>
<dbReference type="AlphaFoldDB" id="A0A6V6Z496"/>
<evidence type="ECO:0000313" key="3">
    <source>
        <dbReference type="EMBL" id="CAD0006600.1"/>
    </source>
</evidence>
<accession>A0A6V6Z496</accession>
<dbReference type="PANTHER" id="PTHR23416:SF23">
    <property type="entry name" value="ACETYLTRANSFERASE C18B11.09C-RELATED"/>
    <property type="match status" value="1"/>
</dbReference>